<gene>
    <name evidence="1" type="ORF">ISF_06955</name>
</gene>
<accession>A0A167QK47</accession>
<sequence length="181" mass="20652">MGDLNEFRTHRVADVLSDFCNLQRCIASANTTAPSQADYFSPAWTLLRQCATDGQFILDCSADVSRPVGRTEHEQQKLELQHVLLDAYARRHEAQKIYLRQMAAQRCISDRKHILDSSGGRPNPSNQLLLHSCDVQLQQELQQITDEFIYLDMLSGDQNLGRWTAEDPGLYDILNWLSTRS</sequence>
<comment type="caution">
    <text evidence="1">The sequence shown here is derived from an EMBL/GenBank/DDBJ whole genome shotgun (WGS) entry which is preliminary data.</text>
</comment>
<dbReference type="RefSeq" id="XP_018702204.1">
    <property type="nucleotide sequence ID" value="XM_018850559.1"/>
</dbReference>
<organism evidence="1 2">
    <name type="scientific">Cordyceps fumosorosea (strain ARSEF 2679)</name>
    <name type="common">Isaria fumosorosea</name>
    <dbReference type="NCBI Taxonomy" id="1081104"/>
    <lineage>
        <taxon>Eukaryota</taxon>
        <taxon>Fungi</taxon>
        <taxon>Dikarya</taxon>
        <taxon>Ascomycota</taxon>
        <taxon>Pezizomycotina</taxon>
        <taxon>Sordariomycetes</taxon>
        <taxon>Hypocreomycetidae</taxon>
        <taxon>Hypocreales</taxon>
        <taxon>Cordycipitaceae</taxon>
        <taxon>Cordyceps</taxon>
    </lineage>
</organism>
<evidence type="ECO:0000313" key="2">
    <source>
        <dbReference type="Proteomes" id="UP000076744"/>
    </source>
</evidence>
<dbReference type="GeneID" id="30023247"/>
<dbReference type="Proteomes" id="UP000076744">
    <property type="component" value="Unassembled WGS sequence"/>
</dbReference>
<dbReference type="AlphaFoldDB" id="A0A167QK47"/>
<dbReference type="OrthoDB" id="4510061at2759"/>
<evidence type="ECO:0000313" key="1">
    <source>
        <dbReference type="EMBL" id="OAA57714.1"/>
    </source>
</evidence>
<reference evidence="1 2" key="1">
    <citation type="journal article" date="2016" name="Genome Biol. Evol.">
        <title>Divergent and convergent evolution of fungal pathogenicity.</title>
        <authorList>
            <person name="Shang Y."/>
            <person name="Xiao G."/>
            <person name="Zheng P."/>
            <person name="Cen K."/>
            <person name="Zhan S."/>
            <person name="Wang C."/>
        </authorList>
    </citation>
    <scope>NUCLEOTIDE SEQUENCE [LARGE SCALE GENOMIC DNA]</scope>
    <source>
        <strain evidence="1 2">ARSEF 2679</strain>
    </source>
</reference>
<keyword evidence="2" id="KW-1185">Reference proteome</keyword>
<protein>
    <submittedName>
        <fullName evidence="1">Uncharacterized protein</fullName>
    </submittedName>
</protein>
<name>A0A167QK47_CORFA</name>
<proteinExistence type="predicted"/>
<dbReference type="EMBL" id="AZHB01000019">
    <property type="protein sequence ID" value="OAA57714.1"/>
    <property type="molecule type" value="Genomic_DNA"/>
</dbReference>